<dbReference type="SUPFAM" id="SSF53383">
    <property type="entry name" value="PLP-dependent transferases"/>
    <property type="match status" value="1"/>
</dbReference>
<dbReference type="EC" id="4.1.2.48" evidence="8"/>
<dbReference type="Gene3D" id="3.90.1150.10">
    <property type="entry name" value="Aspartate Aminotransferase, domain 1"/>
    <property type="match status" value="1"/>
</dbReference>
<evidence type="ECO:0000256" key="6">
    <source>
        <dbReference type="PIRSR" id="PIRSR017617-1"/>
    </source>
</evidence>
<dbReference type="PANTHER" id="PTHR48097">
    <property type="entry name" value="L-THREONINE ALDOLASE-RELATED"/>
    <property type="match status" value="1"/>
</dbReference>
<dbReference type="AlphaFoldDB" id="A0A7Y5ATK9"/>
<sequence length="361" mass="38875">MADFRSDTVTQPSGAMKERMLSAALGDDVFNDDPTTLELQRYAADMLGFEAALFAPSGTQTNLIAMMSHCQRGDEAIVGQQWHTYKWEGGGMAVLGSIQPQPLELQSDGTLALSDIATAIKPDDPHFARTRLVVIENSVGGKVLPLQYMRDVAALAKDKGLACHIDGARLMNAAVAVAPEHGITPQQMARELCDGYDSVSLCLSKGLGCPVGSLLLGSNDFIARAKRVRKMLGGGMRQTGILAAAGLYALENNINRLADDHANCRRLADGLTTLATQLPALQGQLTALPVQTNILFTDIELPLAEQLLPYLAERGIKLTGSNYQSANGHIKRLRWVCHLDISSADIEQTLQAVAEFAHRTL</sequence>
<dbReference type="PANTHER" id="PTHR48097:SF9">
    <property type="entry name" value="L-THREONINE ALDOLASE"/>
    <property type="match status" value="1"/>
</dbReference>
<evidence type="ECO:0000313" key="8">
    <source>
        <dbReference type="EMBL" id="NRQ43701.1"/>
    </source>
</evidence>
<evidence type="ECO:0000259" key="7">
    <source>
        <dbReference type="Pfam" id="PF01212"/>
    </source>
</evidence>
<dbReference type="InterPro" id="IPR001597">
    <property type="entry name" value="ArAA_b-elim_lyase/Thr_aldolase"/>
</dbReference>
<organism evidence="8 9">
    <name type="scientific">Rheinheimera lutimaris</name>
    <dbReference type="NCBI Taxonomy" id="2740584"/>
    <lineage>
        <taxon>Bacteria</taxon>
        <taxon>Pseudomonadati</taxon>
        <taxon>Pseudomonadota</taxon>
        <taxon>Gammaproteobacteria</taxon>
        <taxon>Chromatiales</taxon>
        <taxon>Chromatiaceae</taxon>
        <taxon>Rheinheimera</taxon>
    </lineage>
</organism>
<dbReference type="FunFam" id="3.40.640.10:FF:000030">
    <property type="entry name" value="Low-specificity L-threonine aldolase"/>
    <property type="match status" value="1"/>
</dbReference>
<dbReference type="Pfam" id="PF01212">
    <property type="entry name" value="Beta_elim_lyase"/>
    <property type="match status" value="1"/>
</dbReference>
<dbReference type="GO" id="GO:0008732">
    <property type="term" value="F:L-allo-threonine aldolase activity"/>
    <property type="evidence" value="ECO:0007669"/>
    <property type="project" value="TreeGrafter"/>
</dbReference>
<evidence type="ECO:0000256" key="5">
    <source>
        <dbReference type="ARBA" id="ARBA00023239"/>
    </source>
</evidence>
<evidence type="ECO:0000256" key="1">
    <source>
        <dbReference type="ARBA" id="ARBA00001933"/>
    </source>
</evidence>
<dbReference type="GO" id="GO:0005829">
    <property type="term" value="C:cytosol"/>
    <property type="evidence" value="ECO:0007669"/>
    <property type="project" value="TreeGrafter"/>
</dbReference>
<keyword evidence="4" id="KW-0663">Pyridoxal phosphate</keyword>
<gene>
    <name evidence="8" type="primary">ltaE</name>
    <name evidence="8" type="ORF">HRH59_14200</name>
</gene>
<evidence type="ECO:0000256" key="4">
    <source>
        <dbReference type="ARBA" id="ARBA00022898"/>
    </source>
</evidence>
<dbReference type="GO" id="GO:0006567">
    <property type="term" value="P:L-threonine catabolic process"/>
    <property type="evidence" value="ECO:0007669"/>
    <property type="project" value="TreeGrafter"/>
</dbReference>
<dbReference type="GO" id="GO:0006545">
    <property type="term" value="P:glycine biosynthetic process"/>
    <property type="evidence" value="ECO:0007669"/>
    <property type="project" value="TreeGrafter"/>
</dbReference>
<dbReference type="Gene3D" id="3.40.640.10">
    <property type="entry name" value="Type I PLP-dependent aspartate aminotransferase-like (Major domain)"/>
    <property type="match status" value="1"/>
</dbReference>
<dbReference type="InterPro" id="IPR015421">
    <property type="entry name" value="PyrdxlP-dep_Trfase_major"/>
</dbReference>
<keyword evidence="5 8" id="KW-0456">Lyase</keyword>
<accession>A0A7Y5ATK9</accession>
<comment type="cofactor">
    <cofactor evidence="1">
        <name>pyridoxal 5'-phosphate</name>
        <dbReference type="ChEBI" id="CHEBI:597326"/>
    </cofactor>
</comment>
<dbReference type="PIRSF" id="PIRSF017617">
    <property type="entry name" value="Thr_aldolase"/>
    <property type="match status" value="1"/>
</dbReference>
<comment type="caution">
    <text evidence="8">The sequence shown here is derived from an EMBL/GenBank/DDBJ whole genome shotgun (WGS) entry which is preliminary data.</text>
</comment>
<dbReference type="InterPro" id="IPR015422">
    <property type="entry name" value="PyrdxlP-dep_Trfase_small"/>
</dbReference>
<proteinExistence type="inferred from homology"/>
<feature type="domain" description="Aromatic amino acid beta-eliminating lyase/threonine aldolase" evidence="7">
    <location>
        <begin position="3"/>
        <end position="280"/>
    </location>
</feature>
<comment type="subunit">
    <text evidence="3">Homotetramer.</text>
</comment>
<comment type="similarity">
    <text evidence="2">Belongs to the threonine aldolase family.</text>
</comment>
<evidence type="ECO:0000313" key="9">
    <source>
        <dbReference type="Proteomes" id="UP000523161"/>
    </source>
</evidence>
<keyword evidence="9" id="KW-1185">Reference proteome</keyword>
<evidence type="ECO:0000256" key="2">
    <source>
        <dbReference type="ARBA" id="ARBA00006966"/>
    </source>
</evidence>
<dbReference type="EMBL" id="JABSOD010000016">
    <property type="protein sequence ID" value="NRQ43701.1"/>
    <property type="molecule type" value="Genomic_DNA"/>
</dbReference>
<name>A0A7Y5ATK9_9GAMM</name>
<dbReference type="NCBIfam" id="NF007825">
    <property type="entry name" value="PRK10534.1"/>
    <property type="match status" value="1"/>
</dbReference>
<dbReference type="Proteomes" id="UP000523161">
    <property type="component" value="Unassembled WGS sequence"/>
</dbReference>
<dbReference type="NCBIfam" id="NF041359">
    <property type="entry name" value="GntG_guanitoxin"/>
    <property type="match status" value="1"/>
</dbReference>
<dbReference type="InterPro" id="IPR015424">
    <property type="entry name" value="PyrdxlP-dep_Trfase"/>
</dbReference>
<protein>
    <submittedName>
        <fullName evidence="8">Low-specificity L-threonine aldolase</fullName>
        <ecNumber evidence="8">4.1.2.48</ecNumber>
    </submittedName>
</protein>
<feature type="modified residue" description="N6-(pyridoxal phosphate)lysine" evidence="6">
    <location>
        <position position="205"/>
    </location>
</feature>
<reference evidence="8 9" key="1">
    <citation type="submission" date="2020-06" db="EMBL/GenBank/DDBJ databases">
        <title>Rheinheimera sp. nov., a marine bacterium isolated from coastal.</title>
        <authorList>
            <person name="Yu Q."/>
            <person name="Qi Y."/>
            <person name="Pu J."/>
        </authorList>
    </citation>
    <scope>NUCLEOTIDE SEQUENCE [LARGE SCALE GENOMIC DNA]</scope>
    <source>
        <strain evidence="8 9">YQF-2</strain>
    </source>
</reference>
<dbReference type="RefSeq" id="WP_173501938.1">
    <property type="nucleotide sequence ID" value="NZ_JABSOD010000016.1"/>
</dbReference>
<dbReference type="InterPro" id="IPR023603">
    <property type="entry name" value="Low_specificity_L-TA-like"/>
</dbReference>
<evidence type="ECO:0000256" key="3">
    <source>
        <dbReference type="ARBA" id="ARBA00011881"/>
    </source>
</evidence>